<evidence type="ECO:0000256" key="2">
    <source>
        <dbReference type="ARBA" id="ARBA00022454"/>
    </source>
</evidence>
<dbReference type="InterPro" id="IPR003105">
    <property type="entry name" value="SRA_YDG"/>
</dbReference>
<dbReference type="GO" id="GO:0042054">
    <property type="term" value="F:histone methyltransferase activity"/>
    <property type="evidence" value="ECO:0007669"/>
    <property type="project" value="InterPro"/>
</dbReference>
<evidence type="ECO:0000259" key="14">
    <source>
        <dbReference type="PROSITE" id="PS51015"/>
    </source>
</evidence>
<keyword evidence="5" id="KW-0949">S-adenosyl-L-methionine</keyword>
<comment type="caution">
    <text evidence="15">The sequence shown here is derived from an EMBL/GenBank/DDBJ whole genome shotgun (WGS) entry which is preliminary data.</text>
</comment>
<organism evidence="15 16">
    <name type="scientific">Erythroxylum novogranatense</name>
    <dbReference type="NCBI Taxonomy" id="1862640"/>
    <lineage>
        <taxon>Eukaryota</taxon>
        <taxon>Viridiplantae</taxon>
        <taxon>Streptophyta</taxon>
        <taxon>Embryophyta</taxon>
        <taxon>Tracheophyta</taxon>
        <taxon>Spermatophyta</taxon>
        <taxon>Magnoliopsida</taxon>
        <taxon>eudicotyledons</taxon>
        <taxon>Gunneridae</taxon>
        <taxon>Pentapetalae</taxon>
        <taxon>rosids</taxon>
        <taxon>fabids</taxon>
        <taxon>Malpighiales</taxon>
        <taxon>Erythroxylaceae</taxon>
        <taxon>Erythroxylum</taxon>
    </lineage>
</organism>
<dbReference type="EMBL" id="JAIWQS010000007">
    <property type="protein sequence ID" value="KAJ8759378.1"/>
    <property type="molecule type" value="Genomic_DNA"/>
</dbReference>
<keyword evidence="6" id="KW-0156">Chromatin regulator</keyword>
<feature type="domain" description="Pre-SET" evidence="12">
    <location>
        <begin position="589"/>
        <end position="651"/>
    </location>
</feature>
<dbReference type="InterPro" id="IPR046341">
    <property type="entry name" value="SET_dom_sf"/>
</dbReference>
<dbReference type="Gene3D" id="2.170.270.10">
    <property type="entry name" value="SET domain"/>
    <property type="match status" value="1"/>
</dbReference>
<dbReference type="PROSITE" id="PS50280">
    <property type="entry name" value="SET"/>
    <property type="match status" value="1"/>
</dbReference>
<keyword evidence="16" id="KW-1185">Reference proteome</keyword>
<evidence type="ECO:0000256" key="6">
    <source>
        <dbReference type="ARBA" id="ARBA00022853"/>
    </source>
</evidence>
<accession>A0AAV8SZ89</accession>
<keyword evidence="3" id="KW-0489">Methyltransferase</keyword>
<dbReference type="GO" id="GO:0008270">
    <property type="term" value="F:zinc ion binding"/>
    <property type="evidence" value="ECO:0007669"/>
    <property type="project" value="InterPro"/>
</dbReference>
<dbReference type="PANTHER" id="PTHR45660">
    <property type="entry name" value="HISTONE-LYSINE N-METHYLTRANSFERASE SETMAR"/>
    <property type="match status" value="1"/>
</dbReference>
<dbReference type="InterPro" id="IPR001214">
    <property type="entry name" value="SET_dom"/>
</dbReference>
<dbReference type="SUPFAM" id="SSF88697">
    <property type="entry name" value="PUA domain-like"/>
    <property type="match status" value="1"/>
</dbReference>
<keyword evidence="4" id="KW-0808">Transferase</keyword>
<dbReference type="PROSITE" id="PS51015">
    <property type="entry name" value="YDG"/>
    <property type="match status" value="1"/>
</dbReference>
<dbReference type="InterPro" id="IPR003616">
    <property type="entry name" value="Post-SET_dom"/>
</dbReference>
<evidence type="ECO:0000256" key="9">
    <source>
        <dbReference type="PROSITE-ProRule" id="PRU00358"/>
    </source>
</evidence>
<feature type="region of interest" description="Disordered" evidence="10">
    <location>
        <begin position="111"/>
        <end position="141"/>
    </location>
</feature>
<dbReference type="InterPro" id="IPR007728">
    <property type="entry name" value="Pre-SET_dom"/>
</dbReference>
<evidence type="ECO:0000256" key="1">
    <source>
        <dbReference type="ARBA" id="ARBA00004584"/>
    </source>
</evidence>
<evidence type="ECO:0000259" key="13">
    <source>
        <dbReference type="PROSITE" id="PS50868"/>
    </source>
</evidence>
<sequence length="834" mass="93845">MVEQLVHKPCASRKTSSEHDTQGKVLHLTNTNNISHSAEIKKSALVERRSSPRLKNIPEDKRPYYGSDRSRFSDVPSEHDTQGKVLHLTNTNNISHSAEIQISALVERRSSPRLKNIPEDKRPYYGSDRSRFSDVPSEHDTQGKVLHLTNTNNISHSAEIQISALVERRSSPRLKNIPEDKRPYYGSDRSRFSDVPKFDVSDEQAQGSNQKRQSDSHRNNSGTKRPKVDCLSQERLNEAGSDIKRRVTERDVVRESSTVECDGTNILDIKDSAYLTWTDYESSLANSMHQRAETRVKETLRTFNKYYLHFVQEEEQRCNKSGNPSADAKRSMKRPDLKAVTEMLEKKEILYPDKRFGHLPGIVVGHRFLSRAEMVAVGFHGHWLSGIDYIKKHSGKMEKQNGSTYPLAVAIVLSGQYEDDVDNSDEVVYTGQGGNDLLGSKHQIKDQIMNRGNLALKNNMEQSIPVRVIRGHKCSDSYSGKVYTYCGLYKVIDHRAEKGVSGFTVFKYRLKRLVGQPKVVMDQVHFEERRTKAASKSPSLVCDDISFGEENLPIPVTNIVDVPPIAPAGFKYMKSVQIATDVIAPPSASGCNCKGNCTNPTYCPCARLNGSDFPYVHKNGGRLIEPKDVVYECGPSCGCGPKCINRISQKALKYRLEVYRTKNKGWAVRSWDFIPSGAPVCEYTGVLRRNTELDNVSENDYIFDIDCWHTMHGLGGRERRQGDVSTSASNVVEKEDDIKEDSESEFCIDAGSCGNVARFINHSCDPNLFVQCILSSHHDVRFARIMLFAADNIPPMQELTYDYGYALDSVVGPDGNIKQMECQCGANECRGRLF</sequence>
<keyword evidence="7 9" id="KW-0539">Nucleus</keyword>
<feature type="region of interest" description="Disordered" evidence="10">
    <location>
        <begin position="49"/>
        <end position="81"/>
    </location>
</feature>
<name>A0AAV8SZ89_9ROSI</name>
<evidence type="ECO:0000313" key="16">
    <source>
        <dbReference type="Proteomes" id="UP001159364"/>
    </source>
</evidence>
<dbReference type="SUPFAM" id="SSF82199">
    <property type="entry name" value="SET domain"/>
    <property type="match status" value="1"/>
</dbReference>
<protein>
    <submittedName>
        <fullName evidence="15">Uncharacterized protein</fullName>
    </submittedName>
</protein>
<keyword evidence="2" id="KW-0158">Chromosome</keyword>
<dbReference type="SMART" id="SM00466">
    <property type="entry name" value="SRA"/>
    <property type="match status" value="1"/>
</dbReference>
<dbReference type="GO" id="GO:0032259">
    <property type="term" value="P:methylation"/>
    <property type="evidence" value="ECO:0007669"/>
    <property type="project" value="UniProtKB-KW"/>
</dbReference>
<evidence type="ECO:0000256" key="10">
    <source>
        <dbReference type="SAM" id="MobiDB-lite"/>
    </source>
</evidence>
<evidence type="ECO:0000256" key="8">
    <source>
        <dbReference type="ARBA" id="ARBA00023328"/>
    </source>
</evidence>
<comment type="subcellular location">
    <subcellularLocation>
        <location evidence="1">Chromosome</location>
        <location evidence="1">Centromere</location>
    </subcellularLocation>
    <subcellularLocation>
        <location evidence="9">Nucleus</location>
    </subcellularLocation>
</comment>
<dbReference type="GO" id="GO:0005634">
    <property type="term" value="C:nucleus"/>
    <property type="evidence" value="ECO:0007669"/>
    <property type="project" value="UniProtKB-SubCell"/>
</dbReference>
<evidence type="ECO:0000256" key="3">
    <source>
        <dbReference type="ARBA" id="ARBA00022603"/>
    </source>
</evidence>
<evidence type="ECO:0000256" key="7">
    <source>
        <dbReference type="ARBA" id="ARBA00023242"/>
    </source>
</evidence>
<reference evidence="15 16" key="1">
    <citation type="submission" date="2021-09" db="EMBL/GenBank/DDBJ databases">
        <title>Genomic insights and catalytic innovation underlie evolution of tropane alkaloids biosynthesis.</title>
        <authorList>
            <person name="Wang Y.-J."/>
            <person name="Tian T."/>
            <person name="Huang J.-P."/>
            <person name="Huang S.-X."/>
        </authorList>
    </citation>
    <scope>NUCLEOTIDE SEQUENCE [LARGE SCALE GENOMIC DNA]</scope>
    <source>
        <strain evidence="15">KIB-2018</strain>
        <tissue evidence="15">Leaf</tissue>
    </source>
</reference>
<feature type="domain" description="Post-SET" evidence="13">
    <location>
        <begin position="818"/>
        <end position="834"/>
    </location>
</feature>
<evidence type="ECO:0000313" key="15">
    <source>
        <dbReference type="EMBL" id="KAJ8759378.1"/>
    </source>
</evidence>
<evidence type="ECO:0000256" key="5">
    <source>
        <dbReference type="ARBA" id="ARBA00022691"/>
    </source>
</evidence>
<evidence type="ECO:0000259" key="11">
    <source>
        <dbReference type="PROSITE" id="PS50280"/>
    </source>
</evidence>
<feature type="domain" description="YDG" evidence="14">
    <location>
        <begin position="357"/>
        <end position="512"/>
    </location>
</feature>
<dbReference type="Pfam" id="PF05033">
    <property type="entry name" value="Pre-SET"/>
    <property type="match status" value="1"/>
</dbReference>
<dbReference type="Pfam" id="PF02182">
    <property type="entry name" value="SAD_SRA"/>
    <property type="match status" value="1"/>
</dbReference>
<dbReference type="PROSITE" id="PS50868">
    <property type="entry name" value="POST_SET"/>
    <property type="match status" value="1"/>
</dbReference>
<feature type="compositionally biased region" description="Basic and acidic residues" evidence="10">
    <location>
        <begin position="171"/>
        <end position="200"/>
    </location>
</feature>
<dbReference type="AlphaFoldDB" id="A0AAV8SZ89"/>
<dbReference type="PROSITE" id="PS50867">
    <property type="entry name" value="PRE_SET"/>
    <property type="match status" value="1"/>
</dbReference>
<dbReference type="SMART" id="SM00317">
    <property type="entry name" value="SET"/>
    <property type="match status" value="1"/>
</dbReference>
<dbReference type="PANTHER" id="PTHR45660:SF94">
    <property type="entry name" value="HISTONE-LYSINE N-METHYLTRANSFERASE, H3 LYSINE-9 SPECIFIC SUVH4"/>
    <property type="match status" value="1"/>
</dbReference>
<feature type="region of interest" description="Disordered" evidence="10">
    <location>
        <begin position="171"/>
        <end position="236"/>
    </location>
</feature>
<dbReference type="SMART" id="SM00468">
    <property type="entry name" value="PreSET"/>
    <property type="match status" value="1"/>
</dbReference>
<dbReference type="Pfam" id="PF00856">
    <property type="entry name" value="SET"/>
    <property type="match status" value="1"/>
</dbReference>
<dbReference type="GO" id="GO:0000775">
    <property type="term" value="C:chromosome, centromeric region"/>
    <property type="evidence" value="ECO:0007669"/>
    <property type="project" value="UniProtKB-SubCell"/>
</dbReference>
<feature type="region of interest" description="Disordered" evidence="10">
    <location>
        <begin position="1"/>
        <end position="34"/>
    </location>
</feature>
<dbReference type="PROSITE" id="PS51575">
    <property type="entry name" value="SAM_MT43_SUVAR39_2"/>
    <property type="match status" value="1"/>
</dbReference>
<dbReference type="Proteomes" id="UP001159364">
    <property type="component" value="Linkage Group LG07"/>
</dbReference>
<dbReference type="InterPro" id="IPR025794">
    <property type="entry name" value="H3-K9-MeTrfase_plant"/>
</dbReference>
<keyword evidence="8" id="KW-0137">Centromere</keyword>
<evidence type="ECO:0000256" key="4">
    <source>
        <dbReference type="ARBA" id="ARBA00022679"/>
    </source>
</evidence>
<dbReference type="Gene3D" id="2.30.280.10">
    <property type="entry name" value="SRA-YDG"/>
    <property type="match status" value="1"/>
</dbReference>
<proteinExistence type="predicted"/>
<gene>
    <name evidence="15" type="ORF">K2173_006898</name>
</gene>
<dbReference type="GO" id="GO:0003690">
    <property type="term" value="F:double-stranded DNA binding"/>
    <property type="evidence" value="ECO:0007669"/>
    <property type="project" value="TreeGrafter"/>
</dbReference>
<feature type="domain" description="SET" evidence="11">
    <location>
        <begin position="654"/>
        <end position="804"/>
    </location>
</feature>
<dbReference type="InterPro" id="IPR051357">
    <property type="entry name" value="H3K9_HMTase_SUVAR3-9"/>
</dbReference>
<dbReference type="InterPro" id="IPR015947">
    <property type="entry name" value="PUA-like_sf"/>
</dbReference>
<evidence type="ECO:0000259" key="12">
    <source>
        <dbReference type="PROSITE" id="PS50867"/>
    </source>
</evidence>
<dbReference type="InterPro" id="IPR036987">
    <property type="entry name" value="SRA-YDG_sf"/>
</dbReference>